<dbReference type="EMBL" id="GBRH01273875">
    <property type="protein sequence ID" value="JAD24020.1"/>
    <property type="molecule type" value="Transcribed_RNA"/>
</dbReference>
<sequence length="68" mass="8224">MLCNTKKSPYNFNKFHHSYFTHFREPILNKSLCTTSLMRTMNKLPGQNCTFRYQRLFLRVLITNSFSR</sequence>
<dbReference type="AlphaFoldDB" id="A0A0A8YFG0"/>
<protein>
    <submittedName>
        <fullName evidence="1">Uncharacterized protein</fullName>
    </submittedName>
</protein>
<organism evidence="1">
    <name type="scientific">Arundo donax</name>
    <name type="common">Giant reed</name>
    <name type="synonym">Donax arundinaceus</name>
    <dbReference type="NCBI Taxonomy" id="35708"/>
    <lineage>
        <taxon>Eukaryota</taxon>
        <taxon>Viridiplantae</taxon>
        <taxon>Streptophyta</taxon>
        <taxon>Embryophyta</taxon>
        <taxon>Tracheophyta</taxon>
        <taxon>Spermatophyta</taxon>
        <taxon>Magnoliopsida</taxon>
        <taxon>Liliopsida</taxon>
        <taxon>Poales</taxon>
        <taxon>Poaceae</taxon>
        <taxon>PACMAD clade</taxon>
        <taxon>Arundinoideae</taxon>
        <taxon>Arundineae</taxon>
        <taxon>Arundo</taxon>
    </lineage>
</organism>
<reference evidence="1" key="2">
    <citation type="journal article" date="2015" name="Data Brief">
        <title>Shoot transcriptome of the giant reed, Arundo donax.</title>
        <authorList>
            <person name="Barrero R.A."/>
            <person name="Guerrero F.D."/>
            <person name="Moolhuijzen P."/>
            <person name="Goolsby J.A."/>
            <person name="Tidwell J."/>
            <person name="Bellgard S.E."/>
            <person name="Bellgard M.I."/>
        </authorList>
    </citation>
    <scope>NUCLEOTIDE SEQUENCE</scope>
    <source>
        <tissue evidence="1">Shoot tissue taken approximately 20 cm above the soil surface</tissue>
    </source>
</reference>
<proteinExistence type="predicted"/>
<accession>A0A0A8YFG0</accession>
<name>A0A0A8YFG0_ARUDO</name>
<reference evidence="1" key="1">
    <citation type="submission" date="2014-09" db="EMBL/GenBank/DDBJ databases">
        <authorList>
            <person name="Magalhaes I.L.F."/>
            <person name="Oliveira U."/>
            <person name="Santos F.R."/>
            <person name="Vidigal T.H.D.A."/>
            <person name="Brescovit A.D."/>
            <person name="Santos A.J."/>
        </authorList>
    </citation>
    <scope>NUCLEOTIDE SEQUENCE</scope>
    <source>
        <tissue evidence="1">Shoot tissue taken approximately 20 cm above the soil surface</tissue>
    </source>
</reference>
<evidence type="ECO:0000313" key="1">
    <source>
        <dbReference type="EMBL" id="JAD24020.1"/>
    </source>
</evidence>